<protein>
    <submittedName>
        <fullName evidence="1">Uncharacterized protein</fullName>
    </submittedName>
</protein>
<gene>
    <name evidence="1" type="ORF">RFI_34464</name>
</gene>
<comment type="caution">
    <text evidence="1">The sequence shown here is derived from an EMBL/GenBank/DDBJ whole genome shotgun (WGS) entry which is preliminary data.</text>
</comment>
<dbReference type="Proteomes" id="UP000023152">
    <property type="component" value="Unassembled WGS sequence"/>
</dbReference>
<dbReference type="EMBL" id="ASPP01034530">
    <property type="protein sequence ID" value="ETO02946.1"/>
    <property type="molecule type" value="Genomic_DNA"/>
</dbReference>
<evidence type="ECO:0000313" key="1">
    <source>
        <dbReference type="EMBL" id="ETO02946.1"/>
    </source>
</evidence>
<evidence type="ECO:0000313" key="2">
    <source>
        <dbReference type="Proteomes" id="UP000023152"/>
    </source>
</evidence>
<accession>X6LNL2</accession>
<organism evidence="1 2">
    <name type="scientific">Reticulomyxa filosa</name>
    <dbReference type="NCBI Taxonomy" id="46433"/>
    <lineage>
        <taxon>Eukaryota</taxon>
        <taxon>Sar</taxon>
        <taxon>Rhizaria</taxon>
        <taxon>Retaria</taxon>
        <taxon>Foraminifera</taxon>
        <taxon>Monothalamids</taxon>
        <taxon>Reticulomyxidae</taxon>
        <taxon>Reticulomyxa</taxon>
    </lineage>
</organism>
<proteinExistence type="predicted"/>
<dbReference type="AlphaFoldDB" id="X6LNL2"/>
<sequence>MYPMKRIEYAIEYVKDKLIDQNGVIKIVNEENYKPLLKEGAAFLSGMIQRQLKKVLIENNLLYWAAENSNAKKLDEECDPFSFLTLDILVVYIKAIILKDSGSHKNMKYLYCSSNNSPVKGMYYQL</sequence>
<name>X6LNL2_RETFI</name>
<reference evidence="1 2" key="1">
    <citation type="journal article" date="2013" name="Curr. Biol.">
        <title>The Genome of the Foraminiferan Reticulomyxa filosa.</title>
        <authorList>
            <person name="Glockner G."/>
            <person name="Hulsmann N."/>
            <person name="Schleicher M."/>
            <person name="Noegel A.A."/>
            <person name="Eichinger L."/>
            <person name="Gallinger C."/>
            <person name="Pawlowski J."/>
            <person name="Sierra R."/>
            <person name="Euteneuer U."/>
            <person name="Pillet L."/>
            <person name="Moustafa A."/>
            <person name="Platzer M."/>
            <person name="Groth M."/>
            <person name="Szafranski K."/>
            <person name="Schliwa M."/>
        </authorList>
    </citation>
    <scope>NUCLEOTIDE SEQUENCE [LARGE SCALE GENOMIC DNA]</scope>
</reference>
<keyword evidence="2" id="KW-1185">Reference proteome</keyword>